<evidence type="ECO:0000313" key="2">
    <source>
        <dbReference type="Proteomes" id="UP001598138"/>
    </source>
</evidence>
<sequence>MSAFLKDLIKVFNFVKYLFSVNEKKNLIHSEVLFICGDSSRTILIENKRYSHLVDTLNEKLFSLNINTLTIASPPAIIFGDDAFGNVHSINGLYFRARLVKNIYSKLLRNSQAGNAIMGGMWANILSKVRPKLIIGIQPEIELCLIAKNKNIPIFDLQHGILSDEGYYGLQCRERINQEGWPTSILCWDQNSKNWVDKNCKNFVSSTVIGNPWLNRFLNKSENDTVVNSFSNIESIKLTENGKFSILITLQWGAEEQNIQGAILGMPQQLVQIVKETSNIYNWFIRIHPIQILNLGKGEIFENLCRSFNGFYNINWDWATDMPLPIVLSKMQLHLTSHSACTIEASYFNIKTGLFNSNSKMLYDYFSNQIKEGNAEIVELSTLNDWIKKNFEDLNTQIVNKGSEFENFLDLVISIVRKN</sequence>
<organism evidence="1 2">
    <name type="scientific">Aquirufa avitistagni</name>
    <dbReference type="NCBI Taxonomy" id="3104728"/>
    <lineage>
        <taxon>Bacteria</taxon>
        <taxon>Pseudomonadati</taxon>
        <taxon>Bacteroidota</taxon>
        <taxon>Cytophagia</taxon>
        <taxon>Cytophagales</taxon>
        <taxon>Flectobacillaceae</taxon>
        <taxon>Aquirufa</taxon>
    </lineage>
</organism>
<evidence type="ECO:0000313" key="1">
    <source>
        <dbReference type="EMBL" id="MFD3394326.1"/>
    </source>
</evidence>
<dbReference type="RefSeq" id="WP_377983208.1">
    <property type="nucleotide sequence ID" value="NZ_JBBKXZ010000002.1"/>
</dbReference>
<name>A0ABW6DBN9_9BACT</name>
<dbReference type="Proteomes" id="UP001598138">
    <property type="component" value="Unassembled WGS sequence"/>
</dbReference>
<reference evidence="1 2" key="1">
    <citation type="submission" date="2024-03" db="EMBL/GenBank/DDBJ databases">
        <title>Aquirufa genome sequencing.</title>
        <authorList>
            <person name="Pitt A."/>
            <person name="Hahn M.W."/>
        </authorList>
    </citation>
    <scope>NUCLEOTIDE SEQUENCE [LARGE SCALE GENOMIC DNA]</scope>
    <source>
        <strain evidence="1 2">OSTEICH-129V</strain>
    </source>
</reference>
<gene>
    <name evidence="1" type="ORF">U0R10_06815</name>
</gene>
<protein>
    <submittedName>
        <fullName evidence="1">Uncharacterized protein</fullName>
    </submittedName>
</protein>
<accession>A0ABW6DBN9</accession>
<dbReference type="EMBL" id="JBBKXZ010000002">
    <property type="protein sequence ID" value="MFD3394326.1"/>
    <property type="molecule type" value="Genomic_DNA"/>
</dbReference>
<proteinExistence type="predicted"/>
<keyword evidence="2" id="KW-1185">Reference proteome</keyword>
<comment type="caution">
    <text evidence="1">The sequence shown here is derived from an EMBL/GenBank/DDBJ whole genome shotgun (WGS) entry which is preliminary data.</text>
</comment>